<evidence type="ECO:0000313" key="2">
    <source>
        <dbReference type="WBParaSite" id="JU765_v2.g3673.t1"/>
    </source>
</evidence>
<sequence length="242" mass="27843">MDAKQQQDDELMVLESVYMTEFEALCRDYPNIQVKLTFPSIPEGAQHSIPQEYIFDVSLIAKLPANYPDELPELILEGLEEHMGQGANDKLLTELKMIAEQNLGMPSVYAVASELTDRIEKLIKTTIEDKEENELKARRQEEEAAFKEYEADKVTVESFTLWRKKFEQDTKHLREAAKKARLGNVEGRLSGKQMFLQDKVLELKLDEKDIPIEDDEKLVVDGVEIDESLYMDDIELPDSDED</sequence>
<organism evidence="1 2">
    <name type="scientific">Panagrolaimus sp. JU765</name>
    <dbReference type="NCBI Taxonomy" id="591449"/>
    <lineage>
        <taxon>Eukaryota</taxon>
        <taxon>Metazoa</taxon>
        <taxon>Ecdysozoa</taxon>
        <taxon>Nematoda</taxon>
        <taxon>Chromadorea</taxon>
        <taxon>Rhabditida</taxon>
        <taxon>Tylenchina</taxon>
        <taxon>Panagrolaimomorpha</taxon>
        <taxon>Panagrolaimoidea</taxon>
        <taxon>Panagrolaimidae</taxon>
        <taxon>Panagrolaimus</taxon>
    </lineage>
</organism>
<dbReference type="Proteomes" id="UP000887576">
    <property type="component" value="Unplaced"/>
</dbReference>
<proteinExistence type="predicted"/>
<dbReference type="WBParaSite" id="JU765_v2.g3673.t1">
    <property type="protein sequence ID" value="JU765_v2.g3673.t1"/>
    <property type="gene ID" value="JU765_v2.g3673"/>
</dbReference>
<name>A0AC34R5P9_9BILA</name>
<reference evidence="2" key="1">
    <citation type="submission" date="2022-11" db="UniProtKB">
        <authorList>
            <consortium name="WormBaseParasite"/>
        </authorList>
    </citation>
    <scope>IDENTIFICATION</scope>
</reference>
<evidence type="ECO:0000313" key="1">
    <source>
        <dbReference type="Proteomes" id="UP000887576"/>
    </source>
</evidence>
<protein>
    <submittedName>
        <fullName evidence="2">RWD domain-containing protein</fullName>
    </submittedName>
</protein>
<accession>A0AC34R5P9</accession>